<dbReference type="AlphaFoldDB" id="A0A1I1R3E8"/>
<dbReference type="Proteomes" id="UP000199672">
    <property type="component" value="Unassembled WGS sequence"/>
</dbReference>
<feature type="chain" id="PRO_5011469604" description="DUF4249 domain-containing protein" evidence="1">
    <location>
        <begin position="26"/>
        <end position="420"/>
    </location>
</feature>
<dbReference type="PROSITE" id="PS51257">
    <property type="entry name" value="PROKAR_LIPOPROTEIN"/>
    <property type="match status" value="1"/>
</dbReference>
<dbReference type="RefSeq" id="WP_091493969.1">
    <property type="nucleotide sequence ID" value="NZ_FOMH01000006.1"/>
</dbReference>
<keyword evidence="3" id="KW-1185">Reference proteome</keyword>
<dbReference type="STRING" id="739143.SAMN05216297_106233"/>
<dbReference type="EMBL" id="FOMH01000006">
    <property type="protein sequence ID" value="SFD28825.1"/>
    <property type="molecule type" value="Genomic_DNA"/>
</dbReference>
<organism evidence="2 3">
    <name type="scientific">Flavobacterium phragmitis</name>
    <dbReference type="NCBI Taxonomy" id="739143"/>
    <lineage>
        <taxon>Bacteria</taxon>
        <taxon>Pseudomonadati</taxon>
        <taxon>Bacteroidota</taxon>
        <taxon>Flavobacteriia</taxon>
        <taxon>Flavobacteriales</taxon>
        <taxon>Flavobacteriaceae</taxon>
        <taxon>Flavobacterium</taxon>
    </lineage>
</organism>
<keyword evidence="1" id="KW-0732">Signal</keyword>
<dbReference type="OrthoDB" id="1062680at2"/>
<dbReference type="InterPro" id="IPR025345">
    <property type="entry name" value="DUF4249"/>
</dbReference>
<evidence type="ECO:0008006" key="4">
    <source>
        <dbReference type="Google" id="ProtNLM"/>
    </source>
</evidence>
<gene>
    <name evidence="2" type="ORF">SAMN05216297_106233</name>
</gene>
<evidence type="ECO:0000256" key="1">
    <source>
        <dbReference type="SAM" id="SignalP"/>
    </source>
</evidence>
<evidence type="ECO:0000313" key="3">
    <source>
        <dbReference type="Proteomes" id="UP000199672"/>
    </source>
</evidence>
<accession>A0A1I1R3E8</accession>
<proteinExistence type="predicted"/>
<evidence type="ECO:0000313" key="2">
    <source>
        <dbReference type="EMBL" id="SFD28825.1"/>
    </source>
</evidence>
<feature type="signal peptide" evidence="1">
    <location>
        <begin position="1"/>
        <end position="25"/>
    </location>
</feature>
<name>A0A1I1R3E8_9FLAO</name>
<reference evidence="3" key="1">
    <citation type="submission" date="2016-10" db="EMBL/GenBank/DDBJ databases">
        <authorList>
            <person name="Varghese N."/>
            <person name="Submissions S."/>
        </authorList>
    </citation>
    <scope>NUCLEOTIDE SEQUENCE [LARGE SCALE GENOMIC DNA]</scope>
    <source>
        <strain evidence="3">CGMCC 1.10370</strain>
    </source>
</reference>
<sequence length="420" mass="47252">MLKKITTYKLVLIVLFIAVSSCTTPYNYTTNGFENAIVIEATITNELKKQEIKLSRTYKFEDEGPVFETGATVSITDDLGTVYGFDEENGSYFSAAEFKALPGRTYQLHVKTKDGKSYSSTIEKLTTETNLDDIYTNVTTKEGVLGVEIRAKSYDPANSSKYYRYEYDETYKVIAPKWSPYEAIAIPKNSGPAPGDLFIQRRTKEARICYSTKKSDAIILTNTNNLSEDRVDFPVRFIPSTDYVIANRYSILVKQFVQNLSAYTFYQTLSKISGSESLLSQTQPGFLAGNIKSDTDTSEKVIGFFDVSAYSEKRIFLNFSDVFPNEKLPSYPYDCPMALITPTQIKEHQLLYCFADNNIPPCFGTTVYADIAQGTGVYYNGYNFLGIIPNNGTVTIEMYDTECGDCTSFSSNIKPLFWID</sequence>
<dbReference type="Pfam" id="PF14054">
    <property type="entry name" value="DUF4249"/>
    <property type="match status" value="1"/>
</dbReference>
<protein>
    <recommendedName>
        <fullName evidence="4">DUF4249 domain-containing protein</fullName>
    </recommendedName>
</protein>